<dbReference type="SMART" id="SM00720">
    <property type="entry name" value="calpain_III"/>
    <property type="match status" value="1"/>
</dbReference>
<feature type="domain" description="EF-hand" evidence="8">
    <location>
        <begin position="654"/>
        <end position="689"/>
    </location>
</feature>
<dbReference type="Gene3D" id="3.90.70.10">
    <property type="entry name" value="Cysteine proteinases"/>
    <property type="match status" value="1"/>
</dbReference>
<dbReference type="Pfam" id="PF00648">
    <property type="entry name" value="Peptidase_C2"/>
    <property type="match status" value="1"/>
</dbReference>
<dbReference type="InterPro" id="IPR000169">
    <property type="entry name" value="Pept_cys_AS"/>
</dbReference>
<evidence type="ECO:0000256" key="2">
    <source>
        <dbReference type="ARBA" id="ARBA00022670"/>
    </source>
</evidence>
<evidence type="ECO:0000256" key="5">
    <source>
        <dbReference type="ARBA" id="ARBA00022807"/>
    </source>
</evidence>
<evidence type="ECO:0000256" key="4">
    <source>
        <dbReference type="ARBA" id="ARBA00022801"/>
    </source>
</evidence>
<dbReference type="SUPFAM" id="SSF54001">
    <property type="entry name" value="Cysteine proteinases"/>
    <property type="match status" value="1"/>
</dbReference>
<evidence type="ECO:0000256" key="1">
    <source>
        <dbReference type="ARBA" id="ARBA00007623"/>
    </source>
</evidence>
<dbReference type="InterPro" id="IPR036213">
    <property type="entry name" value="Calpain_III_sf"/>
</dbReference>
<dbReference type="PROSITE" id="PS00139">
    <property type="entry name" value="THIOL_PROTEASE_CYS"/>
    <property type="match status" value="1"/>
</dbReference>
<accession>A0ABM1K6M3</accession>
<dbReference type="Gene3D" id="2.60.120.380">
    <property type="match status" value="1"/>
</dbReference>
<proteinExistence type="inferred from homology"/>
<gene>
    <name evidence="10" type="primary">CAPN13</name>
</gene>
<dbReference type="PROSITE" id="PS50203">
    <property type="entry name" value="CALPAIN_CAT"/>
    <property type="match status" value="1"/>
</dbReference>
<dbReference type="SUPFAM" id="SSF49758">
    <property type="entry name" value="Calpain large subunit, middle domain (domain III)"/>
    <property type="match status" value="1"/>
</dbReference>
<dbReference type="SUPFAM" id="SSF47473">
    <property type="entry name" value="EF-hand"/>
    <property type="match status" value="1"/>
</dbReference>
<dbReference type="InterPro" id="IPR022684">
    <property type="entry name" value="Calpain_cysteine_protease"/>
</dbReference>
<dbReference type="PANTHER" id="PTHR10183">
    <property type="entry name" value="CALPAIN"/>
    <property type="match status" value="1"/>
</dbReference>
<dbReference type="GeneID" id="107112681"/>
<keyword evidence="3" id="KW-0677">Repeat</keyword>
<feature type="active site" evidence="6">
    <location>
        <position position="173"/>
    </location>
</feature>
<dbReference type="InterPro" id="IPR002048">
    <property type="entry name" value="EF_hand_dom"/>
</dbReference>
<keyword evidence="9" id="KW-1185">Reference proteome</keyword>
<name>A0ABM1K6M3_GEKJA</name>
<dbReference type="InterPro" id="IPR001300">
    <property type="entry name" value="Peptidase_C2_calpain_cat"/>
</dbReference>
<dbReference type="Gene3D" id="1.10.238.10">
    <property type="entry name" value="EF-hand"/>
    <property type="match status" value="1"/>
</dbReference>
<dbReference type="CDD" id="cd00044">
    <property type="entry name" value="CysPc"/>
    <property type="match status" value="1"/>
</dbReference>
<dbReference type="Proteomes" id="UP000694871">
    <property type="component" value="Unplaced"/>
</dbReference>
<dbReference type="InterPro" id="IPR038765">
    <property type="entry name" value="Papain-like_cys_pep_sf"/>
</dbReference>
<dbReference type="PANTHER" id="PTHR10183:SF333">
    <property type="entry name" value="CALPAIN-13"/>
    <property type="match status" value="1"/>
</dbReference>
<dbReference type="RefSeq" id="XP_015269360.1">
    <property type="nucleotide sequence ID" value="XM_015413874.1"/>
</dbReference>
<evidence type="ECO:0000259" key="8">
    <source>
        <dbReference type="PROSITE" id="PS50222"/>
    </source>
</evidence>
<dbReference type="InterPro" id="IPR011992">
    <property type="entry name" value="EF-hand-dom_pair"/>
</dbReference>
<sequence>MTWSARRSRLDIAGAAADTMPHQDGLLKEAADWETCSRAPENSTLEAAGRSQQRSANTAAWVLEKNTSLIPVMYQKKQEQGWQKTWRPGNPISPQKFLNQDFVDLRDHCLSRGILFEDDTFPAHFSSIGSRILSEDKLDQIQWMRPYDILENPKLIVDDVSRFDILQGKIGDCWLLAALGSLTVQQRFLGNVVPKDQDFKHNYAGIFHFRFWHFGDWVDVVIDDRLPFLSGRYLSVHPRSTNEFWPSLLEKAYAKLRGSYQNLHWGYISEALVDFTGGVQISFDLQRHSSYLHEIVKAAVKSGCLMGCTTPGGQSASNTELKNGIVLGHAYTVTWAAEVPYKDRKECLIRIWNPWGHGEWRGPWSDGSAEWDQVPAKYKNYLHQNKNDGEFWISYQDFIDNFSFLFICNNTPTFLNYGEHSKATWSLDMHVSQWPQGSSARGTSGVFSRKAQYSIQVPEPDLKTYNIVVSLMQKPPNNTRNSQLLPIGFLISTVEPQGRTKLQENTGFKQAQEVGDYFYLLPGIYTIIPATSQEGQESEFLLRIFQRNQSNNSCNEYTQRVPDYVLSIRYPFEMPRWNQDNSYEEVFRRYANQSSYLDASQLQRILNDVFLKDLMASLGSGDRFSFDSCRSLLALMDFKANGRLILQEFEPLWRYLNKYKEIFKKEDENNSGFLEISSLRRVMQMAGLSVDEKLLQLMTVRYGDSSRRLSFPDFVCCMIRLETMAKAFRNLSAGGRQISFSENQWITIIMYC</sequence>
<dbReference type="InterPro" id="IPR054069">
    <property type="entry name" value="CAPN3/13-like_C_EFh"/>
</dbReference>
<dbReference type="SMART" id="SM00230">
    <property type="entry name" value="CysPc"/>
    <property type="match status" value="1"/>
</dbReference>
<evidence type="ECO:0000313" key="10">
    <source>
        <dbReference type="RefSeq" id="XP_015269360.1"/>
    </source>
</evidence>
<evidence type="ECO:0000256" key="6">
    <source>
        <dbReference type="PROSITE-ProRule" id="PRU00239"/>
    </source>
</evidence>
<feature type="domain" description="Calpain catalytic" evidence="7">
    <location>
        <begin position="115"/>
        <end position="411"/>
    </location>
</feature>
<comment type="similarity">
    <text evidence="1">Belongs to the peptidase C2 family.</text>
</comment>
<dbReference type="Pfam" id="PF01067">
    <property type="entry name" value="Calpain_III"/>
    <property type="match status" value="1"/>
</dbReference>
<reference evidence="10" key="1">
    <citation type="submission" date="2025-08" db="UniProtKB">
        <authorList>
            <consortium name="RefSeq"/>
        </authorList>
    </citation>
    <scope>IDENTIFICATION</scope>
</reference>
<dbReference type="CDD" id="cd16195">
    <property type="entry name" value="EFh_PEF_CAPN13_14"/>
    <property type="match status" value="1"/>
</dbReference>
<evidence type="ECO:0000256" key="3">
    <source>
        <dbReference type="ARBA" id="ARBA00022737"/>
    </source>
</evidence>
<feature type="active site" evidence="6">
    <location>
        <position position="353"/>
    </location>
</feature>
<keyword evidence="2 6" id="KW-0645">Protease</keyword>
<dbReference type="PRINTS" id="PR00704">
    <property type="entry name" value="CALPAIN"/>
</dbReference>
<dbReference type="InterPro" id="IPR022683">
    <property type="entry name" value="Calpain_III"/>
</dbReference>
<dbReference type="InterPro" id="IPR022682">
    <property type="entry name" value="Calpain_domain_III"/>
</dbReference>
<keyword evidence="5 6" id="KW-0788">Thiol protease</keyword>
<dbReference type="Pfam" id="PF21875">
    <property type="entry name" value="CAPN13-like_C_EFh"/>
    <property type="match status" value="1"/>
</dbReference>
<protein>
    <submittedName>
        <fullName evidence="10">Calpain-13</fullName>
    </submittedName>
</protein>
<dbReference type="PROSITE" id="PS50222">
    <property type="entry name" value="EF_HAND_2"/>
    <property type="match status" value="1"/>
</dbReference>
<feature type="active site" evidence="6">
    <location>
        <position position="329"/>
    </location>
</feature>
<evidence type="ECO:0000313" key="9">
    <source>
        <dbReference type="Proteomes" id="UP000694871"/>
    </source>
</evidence>
<evidence type="ECO:0000259" key="7">
    <source>
        <dbReference type="PROSITE" id="PS50203"/>
    </source>
</evidence>
<keyword evidence="4 6" id="KW-0378">Hydrolase</keyword>
<organism evidence="9 10">
    <name type="scientific">Gekko japonicus</name>
    <name type="common">Schlegel's Japanese gecko</name>
    <dbReference type="NCBI Taxonomy" id="146911"/>
    <lineage>
        <taxon>Eukaryota</taxon>
        <taxon>Metazoa</taxon>
        <taxon>Chordata</taxon>
        <taxon>Craniata</taxon>
        <taxon>Vertebrata</taxon>
        <taxon>Euteleostomi</taxon>
        <taxon>Lepidosauria</taxon>
        <taxon>Squamata</taxon>
        <taxon>Bifurcata</taxon>
        <taxon>Gekkota</taxon>
        <taxon>Gekkonidae</taxon>
        <taxon>Gekkoninae</taxon>
        <taxon>Gekko</taxon>
    </lineage>
</organism>